<dbReference type="PROSITE" id="PS50966">
    <property type="entry name" value="ZF_SWIM"/>
    <property type="match status" value="1"/>
</dbReference>
<dbReference type="GO" id="GO:0008270">
    <property type="term" value="F:zinc ion binding"/>
    <property type="evidence" value="ECO:0007669"/>
    <property type="project" value="UniProtKB-KW"/>
</dbReference>
<feature type="domain" description="SWIM-type" evidence="4">
    <location>
        <begin position="558"/>
        <end position="606"/>
    </location>
</feature>
<keyword evidence="3" id="KW-0863">Zinc-finger</keyword>
<dbReference type="InterPro" id="IPR007527">
    <property type="entry name" value="Znf_SWIM"/>
</dbReference>
<dbReference type="PANTHER" id="PTHR23080">
    <property type="entry name" value="THAP DOMAIN PROTEIN"/>
    <property type="match status" value="1"/>
</dbReference>
<evidence type="ECO:0000259" key="4">
    <source>
        <dbReference type="PROSITE" id="PS50966"/>
    </source>
</evidence>
<evidence type="ECO:0000256" key="3">
    <source>
        <dbReference type="PROSITE-ProRule" id="PRU00325"/>
    </source>
</evidence>
<dbReference type="AlphaFoldDB" id="A0A151IXK0"/>
<evidence type="ECO:0000256" key="1">
    <source>
        <dbReference type="ARBA" id="ARBA00001968"/>
    </source>
</evidence>
<dbReference type="Pfam" id="PF13359">
    <property type="entry name" value="DDE_Tnp_4"/>
    <property type="match status" value="1"/>
</dbReference>
<keyword evidence="3" id="KW-0862">Zinc</keyword>
<feature type="non-terminal residue" evidence="5">
    <location>
        <position position="658"/>
    </location>
</feature>
<evidence type="ECO:0000313" key="6">
    <source>
        <dbReference type="Proteomes" id="UP000078492"/>
    </source>
</evidence>
<keyword evidence="2" id="KW-0479">Metal-binding</keyword>
<sequence length="658" mass="76609">MAFRIRFNCYVCNSVCEAQQSVRINREDNLVKVEIMTFRRDTRNLPDVNVDENTRICSNCNRSIIEEIRQVELNPECLRLNVLAQTSWKTCLFCNAANNLHRLSVSSRVNVFVIRNIYIPEEVRCCQVHLDDEGYIFPYLLLEFKSIAPITKEQFRDLFEFCDPVVDDTQIRNITRKDLIAFLCKLRQGLSDEFLRFIFNYPSRQSTSLAIGNVRKSLMRRFVPQNIGFQAITREEYIRLHVSDFANELYNANPEYRKAIVYPDGTYADIQKSSNFRALRQSYCFHKGRHLLKPLLIVAPDGYILHIFGPYFSDSRNNDAAILRNEFERDVGLMREWFEEEDIFIVDRGFRDAIPILHRLGFDYRMPPLLKRNERQFSTDEANEARLVTKTRWIVEARNGHIKSIFKFFGGTIIMPHAINLRDFYHIAGAIINRYHGPITMDNATVEFARTLLHRFKEINVVQARVEGEGLCRRHAQWRPLRQNHLLSFPHLTLEYLRDLTVGVYQINLASSYIQEKLQRDESEQLQVDENINEPGFLRIRLFSRFTNAAKHQIFVAFNIRNEDDDDDEEHENSVTPILGYYCTCKSGGRTLGSCAHVASILWYLGYARHLNNIKYPWTRLTRVILDAHSAECHLVVVSGLLPGDIAAFTAPSPVLSV</sequence>
<dbReference type="InterPro" id="IPR027806">
    <property type="entry name" value="HARBI1_dom"/>
</dbReference>
<reference evidence="5 6" key="1">
    <citation type="submission" date="2015-09" db="EMBL/GenBank/DDBJ databases">
        <title>Trachymyrmex cornetzi WGS genome.</title>
        <authorList>
            <person name="Nygaard S."/>
            <person name="Hu H."/>
            <person name="Boomsma J."/>
            <person name="Zhang G."/>
        </authorList>
    </citation>
    <scope>NUCLEOTIDE SEQUENCE [LARGE SCALE GENOMIC DNA]</scope>
    <source>
        <strain evidence="5">Tcor2-1</strain>
        <tissue evidence="5">Whole body</tissue>
    </source>
</reference>
<accession>A0A151IXK0</accession>
<dbReference type="Proteomes" id="UP000078492">
    <property type="component" value="Unassembled WGS sequence"/>
</dbReference>
<proteinExistence type="predicted"/>
<evidence type="ECO:0000256" key="2">
    <source>
        <dbReference type="ARBA" id="ARBA00022723"/>
    </source>
</evidence>
<dbReference type="EMBL" id="KQ980825">
    <property type="protein sequence ID" value="KYN12427.1"/>
    <property type="molecule type" value="Genomic_DNA"/>
</dbReference>
<name>A0A151IXK0_9HYME</name>
<comment type="cofactor">
    <cofactor evidence="1">
        <name>a divalent metal cation</name>
        <dbReference type="ChEBI" id="CHEBI:60240"/>
    </cofactor>
</comment>
<organism evidence="5 6">
    <name type="scientific">Trachymyrmex cornetzi</name>
    <dbReference type="NCBI Taxonomy" id="471704"/>
    <lineage>
        <taxon>Eukaryota</taxon>
        <taxon>Metazoa</taxon>
        <taxon>Ecdysozoa</taxon>
        <taxon>Arthropoda</taxon>
        <taxon>Hexapoda</taxon>
        <taxon>Insecta</taxon>
        <taxon>Pterygota</taxon>
        <taxon>Neoptera</taxon>
        <taxon>Endopterygota</taxon>
        <taxon>Hymenoptera</taxon>
        <taxon>Apocrita</taxon>
        <taxon>Aculeata</taxon>
        <taxon>Formicoidea</taxon>
        <taxon>Formicidae</taxon>
        <taxon>Myrmicinae</taxon>
        <taxon>Trachymyrmex</taxon>
    </lineage>
</organism>
<keyword evidence="6" id="KW-1185">Reference proteome</keyword>
<protein>
    <recommendedName>
        <fullName evidence="4">SWIM-type domain-containing protein</fullName>
    </recommendedName>
</protein>
<gene>
    <name evidence="5" type="ORF">ALC57_15394</name>
</gene>
<evidence type="ECO:0000313" key="5">
    <source>
        <dbReference type="EMBL" id="KYN12427.1"/>
    </source>
</evidence>